<dbReference type="InterPro" id="IPR001849">
    <property type="entry name" value="PH_domain"/>
</dbReference>
<dbReference type="InterPro" id="IPR037278">
    <property type="entry name" value="ARFGAP/RecO"/>
</dbReference>
<keyword evidence="5" id="KW-0677">Repeat</keyword>
<evidence type="ECO:0000256" key="1">
    <source>
        <dbReference type="ARBA" id="ARBA00004496"/>
    </source>
</evidence>
<dbReference type="VEuPathDB" id="VectorBase:HLOH_042034"/>
<dbReference type="GO" id="GO:1902936">
    <property type="term" value="F:phosphatidylinositol bisphosphate binding"/>
    <property type="evidence" value="ECO:0007669"/>
    <property type="project" value="InterPro"/>
</dbReference>
<dbReference type="GO" id="GO:0005886">
    <property type="term" value="C:plasma membrane"/>
    <property type="evidence" value="ECO:0007669"/>
    <property type="project" value="TreeGrafter"/>
</dbReference>
<comment type="subcellular location">
    <subcellularLocation>
        <location evidence="1">Cytoplasm</location>
    </subcellularLocation>
</comment>
<dbReference type="Pfam" id="PF01412">
    <property type="entry name" value="ArfGap"/>
    <property type="match status" value="1"/>
</dbReference>
<dbReference type="PROSITE" id="PS50003">
    <property type="entry name" value="PH_DOMAIN"/>
    <property type="match status" value="2"/>
</dbReference>
<comment type="caution">
    <text evidence="11">The sequence shown here is derived from an EMBL/GenBank/DDBJ whole genome shotgun (WGS) entry which is preliminary data.</text>
</comment>
<keyword evidence="3" id="KW-0963">Cytoplasm</keyword>
<dbReference type="Gene3D" id="2.30.29.30">
    <property type="entry name" value="Pleckstrin-homology domain (PH domain)/Phosphotyrosine-binding domain (PTB)"/>
    <property type="match status" value="3"/>
</dbReference>
<dbReference type="Proteomes" id="UP000821853">
    <property type="component" value="Unassembled WGS sequence"/>
</dbReference>
<dbReference type="InterPro" id="IPR011993">
    <property type="entry name" value="PH-like_dom_sf"/>
</dbReference>
<evidence type="ECO:0000313" key="11">
    <source>
        <dbReference type="EMBL" id="KAH9365298.1"/>
    </source>
</evidence>
<evidence type="ECO:0000313" key="12">
    <source>
        <dbReference type="Proteomes" id="UP000821853"/>
    </source>
</evidence>
<organism evidence="11 12">
    <name type="scientific">Haemaphysalis longicornis</name>
    <name type="common">Bush tick</name>
    <dbReference type="NCBI Taxonomy" id="44386"/>
    <lineage>
        <taxon>Eukaryota</taxon>
        <taxon>Metazoa</taxon>
        <taxon>Ecdysozoa</taxon>
        <taxon>Arthropoda</taxon>
        <taxon>Chelicerata</taxon>
        <taxon>Arachnida</taxon>
        <taxon>Acari</taxon>
        <taxon>Parasitiformes</taxon>
        <taxon>Ixodida</taxon>
        <taxon>Ixodoidea</taxon>
        <taxon>Ixodidae</taxon>
        <taxon>Haemaphysalinae</taxon>
        <taxon>Haemaphysalis</taxon>
    </lineage>
</organism>
<feature type="domain" description="PH" evidence="9">
    <location>
        <begin position="339"/>
        <end position="441"/>
    </location>
</feature>
<reference evidence="11 12" key="1">
    <citation type="journal article" date="2020" name="Cell">
        <title>Large-Scale Comparative Analyses of Tick Genomes Elucidate Their Genetic Diversity and Vector Capacities.</title>
        <authorList>
            <consortium name="Tick Genome and Microbiome Consortium (TIGMIC)"/>
            <person name="Jia N."/>
            <person name="Wang J."/>
            <person name="Shi W."/>
            <person name="Du L."/>
            <person name="Sun Y."/>
            <person name="Zhan W."/>
            <person name="Jiang J.F."/>
            <person name="Wang Q."/>
            <person name="Zhang B."/>
            <person name="Ji P."/>
            <person name="Bell-Sakyi L."/>
            <person name="Cui X.M."/>
            <person name="Yuan T.T."/>
            <person name="Jiang B.G."/>
            <person name="Yang W.F."/>
            <person name="Lam T.T."/>
            <person name="Chang Q.C."/>
            <person name="Ding S.J."/>
            <person name="Wang X.J."/>
            <person name="Zhu J.G."/>
            <person name="Ruan X.D."/>
            <person name="Zhao L."/>
            <person name="Wei J.T."/>
            <person name="Ye R.Z."/>
            <person name="Que T.C."/>
            <person name="Du C.H."/>
            <person name="Zhou Y.H."/>
            <person name="Cheng J.X."/>
            <person name="Dai P.F."/>
            <person name="Guo W.B."/>
            <person name="Han X.H."/>
            <person name="Huang E.J."/>
            <person name="Li L.F."/>
            <person name="Wei W."/>
            <person name="Gao Y.C."/>
            <person name="Liu J.Z."/>
            <person name="Shao H.Z."/>
            <person name="Wang X."/>
            <person name="Wang C.C."/>
            <person name="Yang T.C."/>
            <person name="Huo Q.B."/>
            <person name="Li W."/>
            <person name="Chen H.Y."/>
            <person name="Chen S.E."/>
            <person name="Zhou L.G."/>
            <person name="Ni X.B."/>
            <person name="Tian J.H."/>
            <person name="Sheng Y."/>
            <person name="Liu T."/>
            <person name="Pan Y.S."/>
            <person name="Xia L.Y."/>
            <person name="Li J."/>
            <person name="Zhao F."/>
            <person name="Cao W.C."/>
        </authorList>
    </citation>
    <scope>NUCLEOTIDE SEQUENCE [LARGE SCALE GENOMIC DNA]</scope>
    <source>
        <strain evidence="11">HaeL-2018</strain>
    </source>
</reference>
<dbReference type="Gene3D" id="1.10.220.150">
    <property type="entry name" value="Arf GTPase activating protein"/>
    <property type="match status" value="1"/>
</dbReference>
<keyword evidence="6 8" id="KW-0863">Zinc-finger</keyword>
<keyword evidence="7" id="KW-0862">Zinc</keyword>
<evidence type="ECO:0000256" key="2">
    <source>
        <dbReference type="ARBA" id="ARBA00022468"/>
    </source>
</evidence>
<evidence type="ECO:0000256" key="6">
    <source>
        <dbReference type="ARBA" id="ARBA00022771"/>
    </source>
</evidence>
<keyword evidence="4" id="KW-0479">Metal-binding</keyword>
<evidence type="ECO:0000256" key="3">
    <source>
        <dbReference type="ARBA" id="ARBA00022490"/>
    </source>
</evidence>
<dbReference type="AlphaFoldDB" id="A0A9J6FPW9"/>
<dbReference type="CDD" id="cd01251">
    <property type="entry name" value="PH2_ADAP"/>
    <property type="match status" value="1"/>
</dbReference>
<sequence>MGQKNLKFQFNPEWASCNLGVFLCTECAGIHRSLGSHVSRVRSLRLDKWEDAQVDELAAVGNAMAKAKYEAHVPACYRRPNADDVSVVKEQWVRAKYEREEFVHPDRQIYQEGRIEGWLNKQGKEDGRFHPRRFVLSDGTLKYYVKESHKEPKATIPVSEINAVFCPEKIGNKHGLQLSYVKDGSTRNIFVYSEDGKTIVDWYSALRAAKLHHLQVAFPGAKESQLVPHLTRDFLREGWLWKSGPRPADQHRRRWFTLDDRKWMYHEDPLVSHKEPKATIPVSEINAVFCPEKIGNKHGLQLSYVKDGSTRNIFVYSEDGKVAFPGAKESQLVPHLTRDFLREGWLWKSGPRPADQHRRRWFTLDDRKWMYHEDPLDAYPKGEIFLGHRNEGYSVQSGGPHAFKEMPFAFTVTTPHRKFVMGAESDRDRSEWIAVLGKVMERPLTPQDTNSKARLVGLRA</sequence>
<gene>
    <name evidence="11" type="ORF">HPB48_018300</name>
</gene>
<dbReference type="CDD" id="cd13252">
    <property type="entry name" value="PH1_ADAP"/>
    <property type="match status" value="1"/>
</dbReference>
<dbReference type="SUPFAM" id="SSF57863">
    <property type="entry name" value="ArfGap/RecO-like zinc finger"/>
    <property type="match status" value="1"/>
</dbReference>
<dbReference type="SMART" id="SM00105">
    <property type="entry name" value="ArfGap"/>
    <property type="match status" value="1"/>
</dbReference>
<evidence type="ECO:0000259" key="9">
    <source>
        <dbReference type="PROSITE" id="PS50003"/>
    </source>
</evidence>
<dbReference type="GO" id="GO:0008270">
    <property type="term" value="F:zinc ion binding"/>
    <property type="evidence" value="ECO:0007669"/>
    <property type="project" value="UniProtKB-KW"/>
</dbReference>
<evidence type="ECO:0000256" key="8">
    <source>
        <dbReference type="PROSITE-ProRule" id="PRU00288"/>
    </source>
</evidence>
<dbReference type="FunFam" id="2.30.29.30:FF:000080">
    <property type="entry name" value="Arf-GAP with dual PH domain-containing protein 1"/>
    <property type="match status" value="1"/>
</dbReference>
<evidence type="ECO:0000256" key="5">
    <source>
        <dbReference type="ARBA" id="ARBA00022737"/>
    </source>
</evidence>
<dbReference type="GO" id="GO:0005737">
    <property type="term" value="C:cytoplasm"/>
    <property type="evidence" value="ECO:0007669"/>
    <property type="project" value="UniProtKB-SubCell"/>
</dbReference>
<protein>
    <submittedName>
        <fullName evidence="11">Uncharacterized protein</fullName>
    </submittedName>
</protein>
<feature type="domain" description="PH" evidence="9">
    <location>
        <begin position="112"/>
        <end position="211"/>
    </location>
</feature>
<keyword evidence="2" id="KW-0343">GTPase activation</keyword>
<dbReference type="OrthoDB" id="10266696at2759"/>
<evidence type="ECO:0000256" key="4">
    <source>
        <dbReference type="ARBA" id="ARBA00022723"/>
    </source>
</evidence>
<feature type="domain" description="Arf-GAP" evidence="10">
    <location>
        <begin position="1"/>
        <end position="110"/>
    </location>
</feature>
<dbReference type="InterPro" id="IPR037851">
    <property type="entry name" value="PH2_ADAP"/>
</dbReference>
<dbReference type="InterPro" id="IPR038508">
    <property type="entry name" value="ArfGAP_dom_sf"/>
</dbReference>
<dbReference type="PANTHER" id="PTHR46021">
    <property type="entry name" value="ARF-GAP WITH DUAL PH DOMAIN-CONTAINING PROTEIN 1-LIKE PROTEIN"/>
    <property type="match status" value="1"/>
</dbReference>
<dbReference type="GO" id="GO:0005547">
    <property type="term" value="F:phosphatidylinositol-3,4,5-trisphosphate binding"/>
    <property type="evidence" value="ECO:0007669"/>
    <property type="project" value="TreeGrafter"/>
</dbReference>
<proteinExistence type="predicted"/>
<dbReference type="InterPro" id="IPR037849">
    <property type="entry name" value="PH1_ADAP"/>
</dbReference>
<dbReference type="PROSITE" id="PS50115">
    <property type="entry name" value="ARFGAP"/>
    <property type="match status" value="1"/>
</dbReference>
<dbReference type="GO" id="GO:0005096">
    <property type="term" value="F:GTPase activator activity"/>
    <property type="evidence" value="ECO:0007669"/>
    <property type="project" value="UniProtKB-KW"/>
</dbReference>
<dbReference type="Pfam" id="PF00169">
    <property type="entry name" value="PH"/>
    <property type="match status" value="3"/>
</dbReference>
<keyword evidence="12" id="KW-1185">Reference proteome</keyword>
<accession>A0A9J6FPW9</accession>
<name>A0A9J6FPW9_HAELO</name>
<dbReference type="EMBL" id="JABSTR010000003">
    <property type="protein sequence ID" value="KAH9365298.1"/>
    <property type="molecule type" value="Genomic_DNA"/>
</dbReference>
<evidence type="ECO:0000256" key="7">
    <source>
        <dbReference type="ARBA" id="ARBA00022833"/>
    </source>
</evidence>
<dbReference type="OMA" id="IQGYHWP"/>
<dbReference type="SUPFAM" id="SSF50729">
    <property type="entry name" value="PH domain-like"/>
    <property type="match status" value="3"/>
</dbReference>
<dbReference type="InterPro" id="IPR052589">
    <property type="entry name" value="Arf-GAP_dual-PH_domain"/>
</dbReference>
<dbReference type="FunFam" id="2.30.29.30:FF:000099">
    <property type="entry name" value="Arf-GAP with dual PH domain-containing protein 1"/>
    <property type="match status" value="1"/>
</dbReference>
<dbReference type="PANTHER" id="PTHR46021:SF2">
    <property type="entry name" value="ARF-GAP WITH DUAL PH DOMAIN-CONTAINING PROTEIN 1"/>
    <property type="match status" value="1"/>
</dbReference>
<evidence type="ECO:0000259" key="10">
    <source>
        <dbReference type="PROSITE" id="PS50115"/>
    </source>
</evidence>
<dbReference type="PRINTS" id="PR00405">
    <property type="entry name" value="REVINTRACTNG"/>
</dbReference>
<dbReference type="SMART" id="SM00233">
    <property type="entry name" value="PH"/>
    <property type="match status" value="3"/>
</dbReference>
<dbReference type="InterPro" id="IPR001164">
    <property type="entry name" value="ArfGAP_dom"/>
</dbReference>